<protein>
    <submittedName>
        <fullName evidence="1">DUF2833 domain-containing protein</fullName>
    </submittedName>
</protein>
<dbReference type="InterPro" id="IPR020335">
    <property type="entry name" value="Phage_T7_Gp13"/>
</dbReference>
<sequence>MADAVSLAPRLREVDCRECLAHHGIDPQFLLPYSIAEGGPAWAFIDDIGKCIGLFGVDPVDQHPYFGLVWMVTSDDVFKHKKQILRDSPVWLNQLHDLYPLLGNHVDARNRSHIRWLKWLGFSMLRVVPEFGVGRLPFIEFAKLRSKPCA</sequence>
<evidence type="ECO:0000313" key="2">
    <source>
        <dbReference type="Proteomes" id="UP000429484"/>
    </source>
</evidence>
<name>A0AAW9TLN8_RHIML</name>
<dbReference type="Pfam" id="PF11090">
    <property type="entry name" value="Phage_T7_Gp13"/>
    <property type="match status" value="1"/>
</dbReference>
<comment type="caution">
    <text evidence="1">The sequence shown here is derived from an EMBL/GenBank/DDBJ whole genome shotgun (WGS) entry which is preliminary data.</text>
</comment>
<dbReference type="EMBL" id="WISR01000124">
    <property type="protein sequence ID" value="MQW33576.1"/>
    <property type="molecule type" value="Genomic_DNA"/>
</dbReference>
<dbReference type="AlphaFoldDB" id="A0AAW9TLN8"/>
<accession>A0AAW9TLN8</accession>
<dbReference type="RefSeq" id="WP_153349684.1">
    <property type="nucleotide sequence ID" value="NZ_WISR01000124.1"/>
</dbReference>
<proteinExistence type="predicted"/>
<reference evidence="1 2" key="1">
    <citation type="journal article" date="2013" name="Genome Biol.">
        <title>Comparative genomics of the core and accessory genomes of 48 Sinorhizobium strains comprising five genospecies.</title>
        <authorList>
            <person name="Sugawara M."/>
            <person name="Epstein B."/>
            <person name="Badgley B.D."/>
            <person name="Unno T."/>
            <person name="Xu L."/>
            <person name="Reese J."/>
            <person name="Gyaneshwar P."/>
            <person name="Denny R."/>
            <person name="Mudge J."/>
            <person name="Bharti A.K."/>
            <person name="Farmer A.D."/>
            <person name="May G.D."/>
            <person name="Woodward J.E."/>
            <person name="Medigue C."/>
            <person name="Vallenet D."/>
            <person name="Lajus A."/>
            <person name="Rouy Z."/>
            <person name="Martinez-Vaz B."/>
            <person name="Tiffin P."/>
            <person name="Young N.D."/>
            <person name="Sadowsky M.J."/>
        </authorList>
    </citation>
    <scope>NUCLEOTIDE SEQUENCE [LARGE SCALE GENOMIC DNA]</scope>
    <source>
        <strain evidence="1 2">N6B1</strain>
    </source>
</reference>
<organism evidence="1 2">
    <name type="scientific">Rhizobium meliloti</name>
    <name type="common">Ensifer meliloti</name>
    <name type="synonym">Sinorhizobium meliloti</name>
    <dbReference type="NCBI Taxonomy" id="382"/>
    <lineage>
        <taxon>Bacteria</taxon>
        <taxon>Pseudomonadati</taxon>
        <taxon>Pseudomonadota</taxon>
        <taxon>Alphaproteobacteria</taxon>
        <taxon>Hyphomicrobiales</taxon>
        <taxon>Rhizobiaceae</taxon>
        <taxon>Sinorhizobium/Ensifer group</taxon>
        <taxon>Sinorhizobium</taxon>
    </lineage>
</organism>
<gene>
    <name evidence="1" type="ORF">GHK53_12390</name>
</gene>
<dbReference type="Proteomes" id="UP000429484">
    <property type="component" value="Unassembled WGS sequence"/>
</dbReference>
<evidence type="ECO:0000313" key="1">
    <source>
        <dbReference type="EMBL" id="MQW33576.1"/>
    </source>
</evidence>